<proteinExistence type="predicted"/>
<evidence type="ECO:0000256" key="5">
    <source>
        <dbReference type="ARBA" id="ARBA00014116"/>
    </source>
</evidence>
<comment type="subunit">
    <text evidence="19">Homodimer. The monomeric form is inactive while the homodimer is active.</text>
</comment>
<dbReference type="EMBL" id="BAAAFI010000045">
    <property type="protein sequence ID" value="GAA0880600.1"/>
    <property type="molecule type" value="Genomic_DNA"/>
</dbReference>
<keyword evidence="18" id="KW-0458">Lysosome</keyword>
<keyword evidence="7" id="KW-0121">Carboxypeptidase</keyword>
<keyword evidence="15" id="KW-0482">Metalloprotease</keyword>
<evidence type="ECO:0000256" key="13">
    <source>
        <dbReference type="ARBA" id="ARBA00022833"/>
    </source>
</evidence>
<keyword evidence="17" id="KW-0325">Glycoprotein</keyword>
<keyword evidence="8" id="KW-0645">Protease</keyword>
<evidence type="ECO:0000256" key="15">
    <source>
        <dbReference type="ARBA" id="ARBA00023049"/>
    </source>
</evidence>
<dbReference type="SUPFAM" id="SSF53187">
    <property type="entry name" value="Zn-dependent exopeptidases"/>
    <property type="match status" value="1"/>
</dbReference>
<dbReference type="Gene3D" id="3.50.30.30">
    <property type="match status" value="1"/>
</dbReference>
<evidence type="ECO:0000256" key="3">
    <source>
        <dbReference type="ARBA" id="ARBA00004555"/>
    </source>
</evidence>
<dbReference type="Pfam" id="PF04389">
    <property type="entry name" value="Peptidase_M28"/>
    <property type="match status" value="1"/>
</dbReference>
<dbReference type="Gene3D" id="3.40.630.10">
    <property type="entry name" value="Zn peptidases"/>
    <property type="match status" value="1"/>
</dbReference>
<keyword evidence="12" id="KW-0256">Endoplasmic reticulum</keyword>
<evidence type="ECO:0000313" key="23">
    <source>
        <dbReference type="EMBL" id="GAA0880600.1"/>
    </source>
</evidence>
<evidence type="ECO:0000256" key="14">
    <source>
        <dbReference type="ARBA" id="ARBA00023034"/>
    </source>
</evidence>
<keyword evidence="9" id="KW-0479">Metal-binding</keyword>
<evidence type="ECO:0000256" key="21">
    <source>
        <dbReference type="SAM" id="SignalP"/>
    </source>
</evidence>
<dbReference type="InterPro" id="IPR039866">
    <property type="entry name" value="CPQ"/>
</dbReference>
<keyword evidence="16" id="KW-0865">Zymogen</keyword>
<evidence type="ECO:0000256" key="9">
    <source>
        <dbReference type="ARBA" id="ARBA00022723"/>
    </source>
</evidence>
<keyword evidence="14" id="KW-0333">Golgi apparatus</keyword>
<evidence type="ECO:0000256" key="6">
    <source>
        <dbReference type="ARBA" id="ARBA00022525"/>
    </source>
</evidence>
<dbReference type="Proteomes" id="UP001500469">
    <property type="component" value="Unassembled WGS sequence"/>
</dbReference>
<organism evidence="23 24">
    <name type="scientific">Algoriphagus jejuensis</name>
    <dbReference type="NCBI Taxonomy" id="419934"/>
    <lineage>
        <taxon>Bacteria</taxon>
        <taxon>Pseudomonadati</taxon>
        <taxon>Bacteroidota</taxon>
        <taxon>Cytophagia</taxon>
        <taxon>Cytophagales</taxon>
        <taxon>Cyclobacteriaceae</taxon>
        <taxon>Algoriphagus</taxon>
    </lineage>
</organism>
<evidence type="ECO:0000313" key="24">
    <source>
        <dbReference type="Proteomes" id="UP001500469"/>
    </source>
</evidence>
<comment type="caution">
    <text evidence="23">The sequence shown here is derived from an EMBL/GenBank/DDBJ whole genome shotgun (WGS) entry which is preliminary data.</text>
</comment>
<dbReference type="RefSeq" id="WP_343854050.1">
    <property type="nucleotide sequence ID" value="NZ_BAAAFI010000045.1"/>
</dbReference>
<evidence type="ECO:0000256" key="17">
    <source>
        <dbReference type="ARBA" id="ARBA00023180"/>
    </source>
</evidence>
<evidence type="ECO:0000256" key="20">
    <source>
        <dbReference type="ARBA" id="ARBA00033328"/>
    </source>
</evidence>
<evidence type="ECO:0000259" key="22">
    <source>
        <dbReference type="Pfam" id="PF04389"/>
    </source>
</evidence>
<feature type="chain" id="PRO_5045706278" description="Carboxypeptidase Q" evidence="21">
    <location>
        <begin position="18"/>
        <end position="453"/>
    </location>
</feature>
<evidence type="ECO:0000256" key="18">
    <source>
        <dbReference type="ARBA" id="ARBA00023228"/>
    </source>
</evidence>
<keyword evidence="11" id="KW-0378">Hydrolase</keyword>
<evidence type="ECO:0000256" key="4">
    <source>
        <dbReference type="ARBA" id="ARBA00004613"/>
    </source>
</evidence>
<dbReference type="PANTHER" id="PTHR12053">
    <property type="entry name" value="PROTEASE FAMILY M28 PLASMA GLUTAMATE CARBOXYPEPTIDASE-RELATED"/>
    <property type="match status" value="1"/>
</dbReference>
<evidence type="ECO:0000256" key="2">
    <source>
        <dbReference type="ARBA" id="ARBA00004371"/>
    </source>
</evidence>
<protein>
    <recommendedName>
        <fullName evidence="5">Carboxypeptidase Q</fullName>
    </recommendedName>
    <alternativeName>
        <fullName evidence="20">Plasma glutamate carboxypeptidase</fullName>
    </alternativeName>
</protein>
<gene>
    <name evidence="23" type="ORF">GCM10009119_35700</name>
</gene>
<sequence>MKNILFLLLFLPGIALAQDHESSIRKIYDKELSTGHTYDNLRYLCKEIGNRLAGSPGAAAAVEWTRQLMESYGFDTVYLQPVMVPHWERGGKDVVKIINSDKHGSLELSALALGNTQGTGPAGLSGQVVEVKSIPELKELGDKVKGKIVFFNGPMDPKKIDAFEAYGGANAQRSSGATEASKLGAIGSVVRSLSNTINDIPHTGNQRYNPDFPKIPALAISTQDAELLSALLSEQPDLRLYLESHGEMKSDKLSYNVIGEIRGSEKPEEIIAVGGHLDSWDVGEGAHDDGAGCMQGIEVLRLFKEFGWKPKRTLRAVMWMNEENGLRGGQEYARVAKEKGEKHVAAIESDSGGFLPIGFSSSGTEEQRAKLASWEPLFRPYQVWNLDRPGGGADIGPLRDQGPILIGLKPDSQKYFLYHHTEADVFEVVDQRELELGAAAMTALVYLLDQEGI</sequence>
<evidence type="ECO:0000256" key="8">
    <source>
        <dbReference type="ARBA" id="ARBA00022670"/>
    </source>
</evidence>
<evidence type="ECO:0000256" key="7">
    <source>
        <dbReference type="ARBA" id="ARBA00022645"/>
    </source>
</evidence>
<keyword evidence="6" id="KW-0964">Secreted</keyword>
<evidence type="ECO:0000256" key="10">
    <source>
        <dbReference type="ARBA" id="ARBA00022729"/>
    </source>
</evidence>
<feature type="domain" description="Peptidase M28" evidence="22">
    <location>
        <begin position="256"/>
        <end position="439"/>
    </location>
</feature>
<evidence type="ECO:0000256" key="1">
    <source>
        <dbReference type="ARBA" id="ARBA00004240"/>
    </source>
</evidence>
<keyword evidence="13" id="KW-0862">Zinc</keyword>
<feature type="signal peptide" evidence="21">
    <location>
        <begin position="1"/>
        <end position="17"/>
    </location>
</feature>
<accession>A0ABN1N3X1</accession>
<dbReference type="InterPro" id="IPR007484">
    <property type="entry name" value="Peptidase_M28"/>
</dbReference>
<keyword evidence="10 21" id="KW-0732">Signal</keyword>
<keyword evidence="24" id="KW-1185">Reference proteome</keyword>
<dbReference type="PANTHER" id="PTHR12053:SF3">
    <property type="entry name" value="CARBOXYPEPTIDASE Q"/>
    <property type="match status" value="1"/>
</dbReference>
<evidence type="ECO:0000256" key="12">
    <source>
        <dbReference type="ARBA" id="ARBA00022824"/>
    </source>
</evidence>
<evidence type="ECO:0000256" key="11">
    <source>
        <dbReference type="ARBA" id="ARBA00022801"/>
    </source>
</evidence>
<evidence type="ECO:0000256" key="16">
    <source>
        <dbReference type="ARBA" id="ARBA00023145"/>
    </source>
</evidence>
<evidence type="ECO:0000256" key="19">
    <source>
        <dbReference type="ARBA" id="ARBA00025833"/>
    </source>
</evidence>
<name>A0ABN1N3X1_9BACT</name>
<comment type="subcellular location">
    <subcellularLocation>
        <location evidence="1">Endoplasmic reticulum</location>
    </subcellularLocation>
    <subcellularLocation>
        <location evidence="3">Golgi apparatus</location>
    </subcellularLocation>
    <subcellularLocation>
        <location evidence="2">Lysosome</location>
    </subcellularLocation>
    <subcellularLocation>
        <location evidence="4">Secreted</location>
    </subcellularLocation>
</comment>
<reference evidence="23 24" key="1">
    <citation type="journal article" date="2019" name="Int. J. Syst. Evol. Microbiol.">
        <title>The Global Catalogue of Microorganisms (GCM) 10K type strain sequencing project: providing services to taxonomists for standard genome sequencing and annotation.</title>
        <authorList>
            <consortium name="The Broad Institute Genomics Platform"/>
            <consortium name="The Broad Institute Genome Sequencing Center for Infectious Disease"/>
            <person name="Wu L."/>
            <person name="Ma J."/>
        </authorList>
    </citation>
    <scope>NUCLEOTIDE SEQUENCE [LARGE SCALE GENOMIC DNA]</scope>
    <source>
        <strain evidence="23 24">JCM 16112</strain>
    </source>
</reference>